<comment type="subunit">
    <text evidence="2 9">Monomer.</text>
</comment>
<dbReference type="Pfam" id="PF05770">
    <property type="entry name" value="Ins134_P3_kin"/>
    <property type="match status" value="1"/>
</dbReference>
<feature type="binding site" evidence="10">
    <location>
        <position position="301"/>
    </location>
    <ligand>
        <name>1D-myo-inositol 1,3,4-trisphosphate</name>
        <dbReference type="ChEBI" id="CHEBI:58414"/>
    </ligand>
</feature>
<dbReference type="EC" id="2.7.1.134" evidence="9"/>
<feature type="binding site" evidence="10">
    <location>
        <position position="297"/>
    </location>
    <ligand>
        <name>1D-myo-inositol 1,3,4-trisphosphate</name>
        <dbReference type="ChEBI" id="CHEBI:58414"/>
    </ligand>
</feature>
<feature type="binding site" evidence="11">
    <location>
        <position position="280"/>
    </location>
    <ligand>
        <name>Mg(2+)</name>
        <dbReference type="ChEBI" id="CHEBI:18420"/>
        <label>1</label>
    </ligand>
</feature>
<evidence type="ECO:0000256" key="7">
    <source>
        <dbReference type="ARBA" id="ARBA00022840"/>
    </source>
</evidence>
<evidence type="ECO:0000256" key="10">
    <source>
        <dbReference type="PIRSR" id="PIRSR038186-1"/>
    </source>
</evidence>
<evidence type="ECO:0000256" key="8">
    <source>
        <dbReference type="ARBA" id="ARBA00022842"/>
    </source>
</evidence>
<protein>
    <recommendedName>
        <fullName evidence="9">Inositol-tetrakisphosphate 1-kinase</fullName>
        <ecNumber evidence="9">2.7.1.134</ecNumber>
    </recommendedName>
</protein>
<feature type="binding site" evidence="10">
    <location>
        <position position="199"/>
    </location>
    <ligand>
        <name>1D-myo-inositol 1,3,4-trisphosphate</name>
        <dbReference type="ChEBI" id="CHEBI:58414"/>
    </ligand>
</feature>
<accession>A0ABD3EHB0</accession>
<feature type="domain" description="ATP-grasp" evidence="12">
    <location>
        <begin position="118"/>
        <end position="324"/>
    </location>
</feature>
<feature type="binding site" evidence="10">
    <location>
        <begin position="188"/>
        <end position="199"/>
    </location>
    <ligand>
        <name>ATP</name>
        <dbReference type="ChEBI" id="CHEBI:30616"/>
    </ligand>
</feature>
<dbReference type="SUPFAM" id="SSF56059">
    <property type="entry name" value="Glutathione synthetase ATP-binding domain-like"/>
    <property type="match status" value="1"/>
</dbReference>
<dbReference type="EMBL" id="JAVIJP010000005">
    <property type="protein sequence ID" value="KAL3653805.1"/>
    <property type="molecule type" value="Genomic_DNA"/>
</dbReference>
<feature type="binding site" evidence="11">
    <location>
        <position position="295"/>
    </location>
    <ligand>
        <name>Mg(2+)</name>
        <dbReference type="ChEBI" id="CHEBI:18420"/>
        <label>2</label>
    </ligand>
</feature>
<evidence type="ECO:0000256" key="4">
    <source>
        <dbReference type="ARBA" id="ARBA00022723"/>
    </source>
</evidence>
<evidence type="ECO:0000256" key="3">
    <source>
        <dbReference type="ARBA" id="ARBA00022679"/>
    </source>
</evidence>
<keyword evidence="8 9" id="KW-0460">Magnesium</keyword>
<dbReference type="InterPro" id="IPR040464">
    <property type="entry name" value="InsP(3)kin_ATP-grasp"/>
</dbReference>
<dbReference type="PROSITE" id="PS50975">
    <property type="entry name" value="ATP_GRASP"/>
    <property type="match status" value="1"/>
</dbReference>
<dbReference type="AlphaFoldDB" id="A0ABD3EHB0"/>
<evidence type="ECO:0000256" key="11">
    <source>
        <dbReference type="PIRSR" id="PIRSR038186-2"/>
    </source>
</evidence>
<gene>
    <name evidence="13" type="ORF">CASFOL_003486</name>
</gene>
<dbReference type="GO" id="GO:0005524">
    <property type="term" value="F:ATP binding"/>
    <property type="evidence" value="ECO:0007669"/>
    <property type="project" value="UniProtKB-UniRule"/>
</dbReference>
<comment type="similarity">
    <text evidence="1 9">Belongs to the ITPK1 family.</text>
</comment>
<dbReference type="PANTHER" id="PTHR14217:SF20">
    <property type="entry name" value="INOSITOL-TETRAKISPHOSPHATE 1-KINASE"/>
    <property type="match status" value="1"/>
</dbReference>
<feature type="binding site" evidence="10">
    <location>
        <position position="108"/>
    </location>
    <ligand>
        <name>ATP</name>
        <dbReference type="ChEBI" id="CHEBI:30616"/>
    </ligand>
</feature>
<evidence type="ECO:0000256" key="2">
    <source>
        <dbReference type="ARBA" id="ARBA00011245"/>
    </source>
</evidence>
<dbReference type="InterPro" id="IPR011761">
    <property type="entry name" value="ATP-grasp"/>
</dbReference>
<evidence type="ECO:0000256" key="9">
    <source>
        <dbReference type="PIRNR" id="PIRNR038186"/>
    </source>
</evidence>
<dbReference type="GO" id="GO:0052725">
    <property type="term" value="F:inositol-1,3,4-trisphosphate 6-kinase activity"/>
    <property type="evidence" value="ECO:0007669"/>
    <property type="project" value="UniProtKB-ARBA"/>
</dbReference>
<feature type="binding site" evidence="10">
    <location>
        <position position="32"/>
    </location>
    <ligand>
        <name>1D-myo-inositol 1,3,4-trisphosphate</name>
        <dbReference type="ChEBI" id="CHEBI:58414"/>
    </ligand>
</feature>
<dbReference type="Gene3D" id="3.30.470.20">
    <property type="entry name" value="ATP-grasp fold, B domain"/>
    <property type="match status" value="1"/>
</dbReference>
<feature type="binding site" evidence="11">
    <location>
        <position position="295"/>
    </location>
    <ligand>
        <name>Mg(2+)</name>
        <dbReference type="ChEBI" id="CHEBI:18420"/>
        <label>1</label>
    </ligand>
</feature>
<keyword evidence="6 9" id="KW-0418">Kinase</keyword>
<keyword evidence="7 9" id="KW-0067">ATP-binding</keyword>
<feature type="binding site" evidence="11">
    <location>
        <position position="297"/>
    </location>
    <ligand>
        <name>Mg(2+)</name>
        <dbReference type="ChEBI" id="CHEBI:18420"/>
        <label>2</label>
    </ligand>
</feature>
<feature type="binding site" evidence="10">
    <location>
        <position position="73"/>
    </location>
    <ligand>
        <name>1D-myo-inositol 1,3,4-trisphosphate</name>
        <dbReference type="ChEBI" id="CHEBI:58414"/>
    </ligand>
</feature>
<evidence type="ECO:0000256" key="6">
    <source>
        <dbReference type="ARBA" id="ARBA00022777"/>
    </source>
</evidence>
<dbReference type="InterPro" id="IPR008656">
    <property type="entry name" value="Inositol_tetrakis-P_1-kinase"/>
</dbReference>
<dbReference type="PIRSF" id="PIRSF038186">
    <property type="entry name" value="ITPK"/>
    <property type="match status" value="1"/>
</dbReference>
<keyword evidence="4 9" id="KW-0479">Metal-binding</keyword>
<dbReference type="PANTHER" id="PTHR14217">
    <property type="entry name" value="INOSITOL-TETRAKISPHOSPHATE 1-KINASE"/>
    <property type="match status" value="1"/>
</dbReference>
<keyword evidence="5 9" id="KW-0547">Nucleotide-binding</keyword>
<reference evidence="14" key="1">
    <citation type="journal article" date="2024" name="IScience">
        <title>Strigolactones Initiate the Formation of Haustorium-like Structures in Castilleja.</title>
        <authorList>
            <person name="Buerger M."/>
            <person name="Peterson D."/>
            <person name="Chory J."/>
        </authorList>
    </citation>
    <scope>NUCLEOTIDE SEQUENCE [LARGE SCALE GENOMIC DNA]</scope>
</reference>
<comment type="cofactor">
    <cofactor evidence="9 11">
        <name>Mg(2+)</name>
        <dbReference type="ChEBI" id="CHEBI:18420"/>
    </cofactor>
    <text evidence="9 11">Binds 2 magnesium ions per subunit.</text>
</comment>
<feature type="binding site" evidence="10">
    <location>
        <position position="165"/>
    </location>
    <ligand>
        <name>1D-myo-inositol 1,3,4-trisphosphate</name>
        <dbReference type="ChEBI" id="CHEBI:58414"/>
    </ligand>
</feature>
<evidence type="ECO:0000256" key="5">
    <source>
        <dbReference type="ARBA" id="ARBA00022741"/>
    </source>
</evidence>
<evidence type="ECO:0000259" key="12">
    <source>
        <dbReference type="PROSITE" id="PS50975"/>
    </source>
</evidence>
<comment type="caution">
    <text evidence="13">The sequence shown here is derived from an EMBL/GenBank/DDBJ whole genome shotgun (WGS) entry which is preliminary data.</text>
</comment>
<keyword evidence="14" id="KW-1185">Reference proteome</keyword>
<evidence type="ECO:0000313" key="14">
    <source>
        <dbReference type="Proteomes" id="UP001632038"/>
    </source>
</evidence>
<proteinExistence type="inferred from homology"/>
<dbReference type="GO" id="GO:0047325">
    <property type="term" value="F:inositol-3,4,5,6-tetrakisphosphate 1-kinase activity"/>
    <property type="evidence" value="ECO:0007669"/>
    <property type="project" value="UniProtKB-EC"/>
</dbReference>
<dbReference type="GO" id="GO:0052726">
    <property type="term" value="F:inositol-1,3,4-trisphosphate 5-kinase activity"/>
    <property type="evidence" value="ECO:0007669"/>
    <property type="project" value="UniProtKB-ARBA"/>
</dbReference>
<sequence length="327" mass="36382">MSSASVADSFIQPTMAEKNTRYRIGYALAPKKVQTFIKPSLLNLAKERGIDLFPIQLTEPLIDQAPFDCIIHKLPDPEWTNQLKILLSHYPIVVVIDNPEAIELVNSRVTMLEAVSHLKPPPGLSVEVPLQVFVESPESLLAASEGINLPVIAKPLIADGSSGSHQMYLVVDDKGLGELKLDPPFVLQEFVNHGGVIFKVYVAGRHIQCVKRRSLPYISPEKLGTSEKLIPFSQISDAAAIDYPIDDESSYAAELPPLEFVNVVANQLRQGLKLNLFNFDMIRDSRAGGRYLIIDINYFPGYAKMPSYETILTDFFLYVVKKLPTDC</sequence>
<dbReference type="Pfam" id="PF17927">
    <property type="entry name" value="Ins134_P3_kin_N"/>
    <property type="match status" value="1"/>
</dbReference>
<feature type="binding site" evidence="10">
    <location>
        <position position="154"/>
    </location>
    <ligand>
        <name>ATP</name>
        <dbReference type="ChEBI" id="CHEBI:30616"/>
    </ligand>
</feature>
<feature type="binding site" evidence="10">
    <location>
        <position position="214"/>
    </location>
    <ligand>
        <name>ATP</name>
        <dbReference type="ChEBI" id="CHEBI:30616"/>
    </ligand>
</feature>
<dbReference type="InterPro" id="IPR041429">
    <property type="entry name" value="ITPK1_N"/>
</dbReference>
<organism evidence="13 14">
    <name type="scientific">Castilleja foliolosa</name>
    <dbReference type="NCBI Taxonomy" id="1961234"/>
    <lineage>
        <taxon>Eukaryota</taxon>
        <taxon>Viridiplantae</taxon>
        <taxon>Streptophyta</taxon>
        <taxon>Embryophyta</taxon>
        <taxon>Tracheophyta</taxon>
        <taxon>Spermatophyta</taxon>
        <taxon>Magnoliopsida</taxon>
        <taxon>eudicotyledons</taxon>
        <taxon>Gunneridae</taxon>
        <taxon>Pentapetalae</taxon>
        <taxon>asterids</taxon>
        <taxon>lamiids</taxon>
        <taxon>Lamiales</taxon>
        <taxon>Orobanchaceae</taxon>
        <taxon>Pedicularideae</taxon>
        <taxon>Castillejinae</taxon>
        <taxon>Castilleja</taxon>
    </lineage>
</organism>
<dbReference type="Proteomes" id="UP001632038">
    <property type="component" value="Unassembled WGS sequence"/>
</dbReference>
<comment type="catalytic activity">
    <reaction evidence="9">
        <text>1D-myo-inositol 3,4,5,6-tetrakisphosphate + ATP = 1D-myo-inositol 1,3,4,5,6-pentakisphosphate + ADP + H(+)</text>
        <dbReference type="Rhea" id="RHEA:12452"/>
        <dbReference type="ChEBI" id="CHEBI:15378"/>
        <dbReference type="ChEBI" id="CHEBI:30616"/>
        <dbReference type="ChEBI" id="CHEBI:57539"/>
        <dbReference type="ChEBI" id="CHEBI:57733"/>
        <dbReference type="ChEBI" id="CHEBI:456216"/>
        <dbReference type="EC" id="2.7.1.134"/>
    </reaction>
</comment>
<comment type="function">
    <text evidence="9">Kinase that can phosphorylate various inositol polyphosphate such as Ins(3,4,5,6)P4 or Ins(1,3,4)P3.</text>
</comment>
<dbReference type="GO" id="GO:0046872">
    <property type="term" value="F:metal ion binding"/>
    <property type="evidence" value="ECO:0007669"/>
    <property type="project" value="UniProtKB-KW"/>
</dbReference>
<evidence type="ECO:0000313" key="13">
    <source>
        <dbReference type="EMBL" id="KAL3653805.1"/>
    </source>
</evidence>
<keyword evidence="3 9" id="KW-0808">Transferase</keyword>
<evidence type="ECO:0000256" key="1">
    <source>
        <dbReference type="ARBA" id="ARBA00009601"/>
    </source>
</evidence>
<name>A0ABD3EHB0_9LAMI</name>